<reference evidence="7" key="1">
    <citation type="submission" date="2023-08" db="EMBL/GenBank/DDBJ databases">
        <authorList>
            <person name="Alioto T."/>
            <person name="Alioto T."/>
            <person name="Gomez Garrido J."/>
        </authorList>
    </citation>
    <scope>NUCLEOTIDE SEQUENCE</scope>
</reference>
<dbReference type="GO" id="GO:0030282">
    <property type="term" value="P:bone mineralization"/>
    <property type="evidence" value="ECO:0007669"/>
    <property type="project" value="InterPro"/>
</dbReference>
<dbReference type="AlphaFoldDB" id="A0AAV1EZI8"/>
<evidence type="ECO:0000256" key="6">
    <source>
        <dbReference type="SAM" id="MobiDB-lite"/>
    </source>
</evidence>
<organism evidence="7 8">
    <name type="scientific">Xyrichtys novacula</name>
    <name type="common">Pearly razorfish</name>
    <name type="synonym">Hemipteronotus novacula</name>
    <dbReference type="NCBI Taxonomy" id="13765"/>
    <lineage>
        <taxon>Eukaryota</taxon>
        <taxon>Metazoa</taxon>
        <taxon>Chordata</taxon>
        <taxon>Craniata</taxon>
        <taxon>Vertebrata</taxon>
        <taxon>Euteleostomi</taxon>
        <taxon>Actinopterygii</taxon>
        <taxon>Neopterygii</taxon>
        <taxon>Teleostei</taxon>
        <taxon>Neoteleostei</taxon>
        <taxon>Acanthomorphata</taxon>
        <taxon>Eupercaria</taxon>
        <taxon>Labriformes</taxon>
        <taxon>Labridae</taxon>
        <taxon>Xyrichtys</taxon>
    </lineage>
</organism>
<evidence type="ECO:0000256" key="2">
    <source>
        <dbReference type="ARBA" id="ARBA00006307"/>
    </source>
</evidence>
<keyword evidence="4" id="KW-0165">Cleavage on pair of basic residues</keyword>
<evidence type="ECO:0000313" key="8">
    <source>
        <dbReference type="Proteomes" id="UP001178508"/>
    </source>
</evidence>
<feature type="compositionally biased region" description="Basic and acidic residues" evidence="6">
    <location>
        <begin position="1"/>
        <end position="14"/>
    </location>
</feature>
<dbReference type="InterPro" id="IPR003626">
    <property type="entry name" value="PTH-rel"/>
</dbReference>
<protein>
    <submittedName>
        <fullName evidence="7">Parathyroid hormone-like hormone a isoform X1</fullName>
    </submittedName>
</protein>
<dbReference type="PANTHER" id="PTHR17223">
    <property type="entry name" value="PARATHYROID HORMONE-RELATED"/>
    <property type="match status" value="1"/>
</dbReference>
<name>A0AAV1EZI8_XYRNO</name>
<evidence type="ECO:0000256" key="4">
    <source>
        <dbReference type="ARBA" id="ARBA00022685"/>
    </source>
</evidence>
<proteinExistence type="inferred from homology"/>
<evidence type="ECO:0000256" key="3">
    <source>
        <dbReference type="ARBA" id="ARBA00022525"/>
    </source>
</evidence>
<sequence length="285" mass="32295">MWEERREGGTDRQEGSASFKKVFEAPQQSTEGSETLRPTRGASSLWEETRLQIKADAGFRFLTLQWILNTRRKHGLRFRKMFCSRRVLQQWCFALFLLCSPVPHFGRPIDALSSRIKRTVTHAQLMHDKGRALQDFKRRMWLQELLDEVHTAEIRDLAVRTTVGGGSSSGAGVGLPGAGLGIHLSTTGSTLHSKPPGGTKNLPISFKLEEEEGTNLPQETNKSQTYKDGVLKTPKKKKKARSGKRREGEKRKRRARSLGWRQEEEQGSGLHLEWRSLLGLQRALL</sequence>
<comment type="similarity">
    <text evidence="2">Belongs to the parathyroid hormone family.</text>
</comment>
<feature type="region of interest" description="Disordered" evidence="6">
    <location>
        <begin position="211"/>
        <end position="268"/>
    </location>
</feature>
<dbReference type="SMART" id="SM00087">
    <property type="entry name" value="PTH"/>
    <property type="match status" value="1"/>
</dbReference>
<dbReference type="InterPro" id="IPR001415">
    <property type="entry name" value="PTH/PTH-rel"/>
</dbReference>
<comment type="subcellular location">
    <subcellularLocation>
        <location evidence="1">Secreted</location>
    </subcellularLocation>
</comment>
<dbReference type="Pfam" id="PF01279">
    <property type="entry name" value="Parathyroid"/>
    <property type="match status" value="1"/>
</dbReference>
<dbReference type="Proteomes" id="UP001178508">
    <property type="component" value="Chromosome 4"/>
</dbReference>
<dbReference type="GO" id="GO:0005179">
    <property type="term" value="F:hormone activity"/>
    <property type="evidence" value="ECO:0007669"/>
    <property type="project" value="UniProtKB-KW"/>
</dbReference>
<feature type="compositionally biased region" description="Basic residues" evidence="6">
    <location>
        <begin position="233"/>
        <end position="244"/>
    </location>
</feature>
<gene>
    <name evidence="7" type="ORF">XNOV1_A009458</name>
</gene>
<evidence type="ECO:0000313" key="7">
    <source>
        <dbReference type="EMBL" id="CAJ1054337.1"/>
    </source>
</evidence>
<feature type="region of interest" description="Disordered" evidence="6">
    <location>
        <begin position="1"/>
        <end position="41"/>
    </location>
</feature>
<keyword evidence="3" id="KW-0964">Secreted</keyword>
<evidence type="ECO:0000256" key="5">
    <source>
        <dbReference type="ARBA" id="ARBA00022702"/>
    </source>
</evidence>
<evidence type="ECO:0000256" key="1">
    <source>
        <dbReference type="ARBA" id="ARBA00004613"/>
    </source>
</evidence>
<dbReference type="EMBL" id="OY660867">
    <property type="protein sequence ID" value="CAJ1054337.1"/>
    <property type="molecule type" value="Genomic_DNA"/>
</dbReference>
<dbReference type="GO" id="GO:0005576">
    <property type="term" value="C:extracellular region"/>
    <property type="evidence" value="ECO:0007669"/>
    <property type="project" value="UniProtKB-SubCell"/>
</dbReference>
<keyword evidence="8" id="KW-1185">Reference proteome</keyword>
<accession>A0AAV1EZI8</accession>
<keyword evidence="5" id="KW-0372">Hormone</keyword>
<feature type="compositionally biased region" description="Polar residues" evidence="6">
    <location>
        <begin position="215"/>
        <end position="226"/>
    </location>
</feature>
<dbReference type="PANTHER" id="PTHR17223:SF0">
    <property type="entry name" value="PARATHYROID HORMONE-RELATED PROTEIN"/>
    <property type="match status" value="1"/>
</dbReference>